<organism evidence="2 3">
    <name type="scientific">Paracholeplasma manati</name>
    <dbReference type="NCBI Taxonomy" id="591373"/>
    <lineage>
        <taxon>Bacteria</taxon>
        <taxon>Bacillati</taxon>
        <taxon>Mycoplasmatota</taxon>
        <taxon>Mollicutes</taxon>
        <taxon>Acholeplasmatales</taxon>
        <taxon>Acholeplasmataceae</taxon>
        <taxon>Paracholeplasma</taxon>
    </lineage>
</organism>
<evidence type="ECO:0000313" key="3">
    <source>
        <dbReference type="Proteomes" id="UP001177160"/>
    </source>
</evidence>
<keyword evidence="3" id="KW-1185">Reference proteome</keyword>
<sequence>MKEETETHKTNQLNEFEKDKIKSLNQFFMKSITHGLLFAFLLFIITVVLLLFTIIATDMDSSVKITIISMVATFVLTSSKTLMDRTVEIITYTVRLLGEEQRGFNKKIGIEIEPVEFEELSDDNDKEEKKNV</sequence>
<gene>
    <name evidence="2" type="ORF">N7548_06910</name>
</gene>
<protein>
    <submittedName>
        <fullName evidence="2">Uncharacterized protein</fullName>
    </submittedName>
</protein>
<proteinExistence type="predicted"/>
<evidence type="ECO:0000256" key="1">
    <source>
        <dbReference type="SAM" id="Phobius"/>
    </source>
</evidence>
<keyword evidence="1" id="KW-1133">Transmembrane helix</keyword>
<name>A0ABT2Y732_9MOLU</name>
<keyword evidence="1" id="KW-0812">Transmembrane</keyword>
<reference evidence="2" key="1">
    <citation type="submission" date="2022-09" db="EMBL/GenBank/DDBJ databases">
        <title>Novel Mycoplasma species identified in domestic and wild animals.</title>
        <authorList>
            <person name="Volokhov D.V."/>
            <person name="Furtak V.A."/>
            <person name="Zagorodnyaya T.A."/>
        </authorList>
    </citation>
    <scope>NUCLEOTIDE SEQUENCE</scope>
    <source>
        <strain evidence="2">Oakley</strain>
    </source>
</reference>
<evidence type="ECO:0000313" key="2">
    <source>
        <dbReference type="EMBL" id="MCV2232551.1"/>
    </source>
</evidence>
<dbReference type="Proteomes" id="UP001177160">
    <property type="component" value="Unassembled WGS sequence"/>
</dbReference>
<feature type="transmembrane region" description="Helical" evidence="1">
    <location>
        <begin position="36"/>
        <end position="56"/>
    </location>
</feature>
<keyword evidence="1" id="KW-0472">Membrane</keyword>
<dbReference type="EMBL" id="JAOVQM010000006">
    <property type="protein sequence ID" value="MCV2232551.1"/>
    <property type="molecule type" value="Genomic_DNA"/>
</dbReference>
<dbReference type="RefSeq" id="WP_263608740.1">
    <property type="nucleotide sequence ID" value="NZ_JAOVQM010000006.1"/>
</dbReference>
<accession>A0ABT2Y732</accession>
<comment type="caution">
    <text evidence="2">The sequence shown here is derived from an EMBL/GenBank/DDBJ whole genome shotgun (WGS) entry which is preliminary data.</text>
</comment>